<dbReference type="EMBL" id="CAJNOQ010069221">
    <property type="protein sequence ID" value="CAF1684320.1"/>
    <property type="molecule type" value="Genomic_DNA"/>
</dbReference>
<reference evidence="1" key="1">
    <citation type="submission" date="2021-02" db="EMBL/GenBank/DDBJ databases">
        <authorList>
            <person name="Nowell W R."/>
        </authorList>
    </citation>
    <scope>NUCLEOTIDE SEQUENCE</scope>
</reference>
<dbReference type="AlphaFoldDB" id="A0A816H6I3"/>
<evidence type="ECO:0000313" key="1">
    <source>
        <dbReference type="EMBL" id="CAF1684320.1"/>
    </source>
</evidence>
<feature type="non-terminal residue" evidence="1">
    <location>
        <position position="1"/>
    </location>
</feature>
<dbReference type="Proteomes" id="UP000663829">
    <property type="component" value="Unassembled WGS sequence"/>
</dbReference>
<gene>
    <name evidence="1" type="ORF">GPM918_LOCUS46683</name>
    <name evidence="2" type="ORF">SRO942_LOCUS51381</name>
</gene>
<sequence>YGASAYGQDVAYGGAGGASWGGAGGAFGGAGGASWGGADLGARDYSSINYV</sequence>
<accession>A0A816H6I3</accession>
<comment type="caution">
    <text evidence="1">The sequence shown here is derived from an EMBL/GenBank/DDBJ whole genome shotgun (WGS) entry which is preliminary data.</text>
</comment>
<proteinExistence type="predicted"/>
<keyword evidence="3" id="KW-1185">Reference proteome</keyword>
<protein>
    <submittedName>
        <fullName evidence="1">Uncharacterized protein</fullName>
    </submittedName>
</protein>
<organism evidence="1 3">
    <name type="scientific">Didymodactylos carnosus</name>
    <dbReference type="NCBI Taxonomy" id="1234261"/>
    <lineage>
        <taxon>Eukaryota</taxon>
        <taxon>Metazoa</taxon>
        <taxon>Spiralia</taxon>
        <taxon>Gnathifera</taxon>
        <taxon>Rotifera</taxon>
        <taxon>Eurotatoria</taxon>
        <taxon>Bdelloidea</taxon>
        <taxon>Philodinida</taxon>
        <taxon>Philodinidae</taxon>
        <taxon>Didymodactylos</taxon>
    </lineage>
</organism>
<evidence type="ECO:0000313" key="3">
    <source>
        <dbReference type="Proteomes" id="UP000663829"/>
    </source>
</evidence>
<evidence type="ECO:0000313" key="2">
    <source>
        <dbReference type="EMBL" id="CAF4698745.1"/>
    </source>
</evidence>
<dbReference type="Proteomes" id="UP000681722">
    <property type="component" value="Unassembled WGS sequence"/>
</dbReference>
<name>A0A816H6I3_9BILA</name>
<dbReference type="EMBL" id="CAJOBC010161472">
    <property type="protein sequence ID" value="CAF4698745.1"/>
    <property type="molecule type" value="Genomic_DNA"/>
</dbReference>